<reference evidence="2" key="1">
    <citation type="journal article" date="2014" name="Front. Microbiol.">
        <title>High frequency of phylogenetically diverse reductive dehalogenase-homologous genes in deep subseafloor sedimentary metagenomes.</title>
        <authorList>
            <person name="Kawai M."/>
            <person name="Futagami T."/>
            <person name="Toyoda A."/>
            <person name="Takaki Y."/>
            <person name="Nishi S."/>
            <person name="Hori S."/>
            <person name="Arai W."/>
            <person name="Tsubouchi T."/>
            <person name="Morono Y."/>
            <person name="Uchiyama I."/>
            <person name="Ito T."/>
            <person name="Fujiyama A."/>
            <person name="Inagaki F."/>
            <person name="Takami H."/>
        </authorList>
    </citation>
    <scope>NUCLEOTIDE SEQUENCE</scope>
    <source>
        <strain evidence="2">Expedition CK06-06</strain>
    </source>
</reference>
<accession>X1BID2</accession>
<dbReference type="EMBL" id="BART01001630">
    <property type="protein sequence ID" value="GAG71816.1"/>
    <property type="molecule type" value="Genomic_DNA"/>
</dbReference>
<dbReference type="AlphaFoldDB" id="X1BID2"/>
<feature type="region of interest" description="Disordered" evidence="1">
    <location>
        <begin position="40"/>
        <end position="68"/>
    </location>
</feature>
<proteinExistence type="predicted"/>
<protein>
    <submittedName>
        <fullName evidence="2">Uncharacterized protein</fullName>
    </submittedName>
</protein>
<feature type="non-terminal residue" evidence="2">
    <location>
        <position position="110"/>
    </location>
</feature>
<name>X1BID2_9ZZZZ</name>
<evidence type="ECO:0000313" key="2">
    <source>
        <dbReference type="EMBL" id="GAG71816.1"/>
    </source>
</evidence>
<organism evidence="2">
    <name type="scientific">marine sediment metagenome</name>
    <dbReference type="NCBI Taxonomy" id="412755"/>
    <lineage>
        <taxon>unclassified sequences</taxon>
        <taxon>metagenomes</taxon>
        <taxon>ecological metagenomes</taxon>
    </lineage>
</organism>
<sequence>MRRGVDLDWFWRGWFYSTDHVDVALTGLREYKVSTADPDVEGPLSRKEYADEVPETLAQIRNREEGRETYLEKNPELADFYNDKDRFTPSNKDRNKYTHMLDELEDWEFE</sequence>
<comment type="caution">
    <text evidence="2">The sequence shown here is derived from an EMBL/GenBank/DDBJ whole genome shotgun (WGS) entry which is preliminary data.</text>
</comment>
<gene>
    <name evidence="2" type="ORF">S01H4_05570</name>
</gene>
<evidence type="ECO:0000256" key="1">
    <source>
        <dbReference type="SAM" id="MobiDB-lite"/>
    </source>
</evidence>